<evidence type="ECO:0000256" key="1">
    <source>
        <dbReference type="SAM" id="SignalP"/>
    </source>
</evidence>
<keyword evidence="1" id="KW-0732">Signal</keyword>
<organism evidence="2 3">
    <name type="scientific">Peronospora destructor</name>
    <dbReference type="NCBI Taxonomy" id="86335"/>
    <lineage>
        <taxon>Eukaryota</taxon>
        <taxon>Sar</taxon>
        <taxon>Stramenopiles</taxon>
        <taxon>Oomycota</taxon>
        <taxon>Peronosporomycetes</taxon>
        <taxon>Peronosporales</taxon>
        <taxon>Peronosporaceae</taxon>
        <taxon>Peronospora</taxon>
    </lineage>
</organism>
<feature type="chain" id="PRO_5043516400" description="Secreted protein" evidence="1">
    <location>
        <begin position="31"/>
        <end position="107"/>
    </location>
</feature>
<dbReference type="AlphaFoldDB" id="A0AAV0V6Q7"/>
<sequence length="107" mass="11361">MRVGVAVAKRTLQAVALTGQLLLTCSKCEADECEEDIDAGDDTALTVQVVQAAPGYSDSLLNQRKNLPQLMAFHATTGLGALLSHMLIGKLAHMTLIEIVAKRSSLV</sequence>
<evidence type="ECO:0000313" key="2">
    <source>
        <dbReference type="EMBL" id="CAI5744782.1"/>
    </source>
</evidence>
<feature type="signal peptide" evidence="1">
    <location>
        <begin position="1"/>
        <end position="30"/>
    </location>
</feature>
<proteinExistence type="predicted"/>
<gene>
    <name evidence="2" type="ORF">PDE001_LOCUS9908</name>
</gene>
<evidence type="ECO:0008006" key="4">
    <source>
        <dbReference type="Google" id="ProtNLM"/>
    </source>
</evidence>
<dbReference type="EMBL" id="CANTFM010002185">
    <property type="protein sequence ID" value="CAI5744782.1"/>
    <property type="molecule type" value="Genomic_DNA"/>
</dbReference>
<reference evidence="2" key="1">
    <citation type="submission" date="2022-12" db="EMBL/GenBank/DDBJ databases">
        <authorList>
            <person name="Webb A."/>
        </authorList>
    </citation>
    <scope>NUCLEOTIDE SEQUENCE</scope>
    <source>
        <strain evidence="2">Pd1</strain>
    </source>
</reference>
<evidence type="ECO:0000313" key="3">
    <source>
        <dbReference type="Proteomes" id="UP001162029"/>
    </source>
</evidence>
<dbReference type="Proteomes" id="UP001162029">
    <property type="component" value="Unassembled WGS sequence"/>
</dbReference>
<protein>
    <recommendedName>
        <fullName evidence="4">Secreted protein</fullName>
    </recommendedName>
</protein>
<keyword evidence="3" id="KW-1185">Reference proteome</keyword>
<comment type="caution">
    <text evidence="2">The sequence shown here is derived from an EMBL/GenBank/DDBJ whole genome shotgun (WGS) entry which is preliminary data.</text>
</comment>
<name>A0AAV0V6Q7_9STRA</name>
<accession>A0AAV0V6Q7</accession>